<evidence type="ECO:0000313" key="3">
    <source>
        <dbReference type="EMBL" id="GMR40841.1"/>
    </source>
</evidence>
<dbReference type="InterPro" id="IPR000008">
    <property type="entry name" value="C2_dom"/>
</dbReference>
<protein>
    <recommendedName>
        <fullName evidence="2">C2 domain-containing protein</fullName>
    </recommendedName>
</protein>
<dbReference type="PROSITE" id="PS50004">
    <property type="entry name" value="C2"/>
    <property type="match status" value="1"/>
</dbReference>
<dbReference type="Proteomes" id="UP001328107">
    <property type="component" value="Unassembled WGS sequence"/>
</dbReference>
<gene>
    <name evidence="3" type="ORF">PMAYCL1PPCAC_11036</name>
</gene>
<proteinExistence type="predicted"/>
<dbReference type="AlphaFoldDB" id="A0AAN4ZKT1"/>
<sequence length="546" mass="59149">ARRSDLPMRGRILSSGSTGSGELRLDRLLPDFSFLRICLDHVTLAHDSPYLANLQQKGSIFGYTLKYSFPCPDGVSSSLKAKVILRASSFSSNAIFFRHKRVNLVKLNSDVIPFWSDADLVLDLEVQLNAQGKYSTRPLARCVVPLADLLLPPFAISRDYEFAGAHFAGSALVKIHLGSKQPTLMARLERWRGETEGRGAASGSADATFTVPPARHTRSRSGSRCRSHSSDGQDNSRGGGVNEATESDEDDDDVFYDPPQPTRRGVSPFRERNSSLPSLGSRRASETAAYARPPEATRSSSTSSAPRASPLTRHLRIRLVVHAATGLPMARDHRGLLVAPSALISVRGRDGELRSPVQPQSRSPHFEWSCTFDVSGERRNVVVKVLHQDAEGNDVPLGFVSLQLPTATVREADYELIELDGGRGSSGVASTLKLSVESCASARLPSKLDDNFGAPVPVAPAPHSSLDELAAAAAAGSDIFGSSGGARTNSRLSAASSMTLPGATVPYRRRTRSPEILILDSKEEIESRLRRNMTELDIMMSRLARR</sequence>
<dbReference type="SUPFAM" id="SSF49562">
    <property type="entry name" value="C2 domain (Calcium/lipid-binding domain, CaLB)"/>
    <property type="match status" value="1"/>
</dbReference>
<dbReference type="Pfam" id="PF00168">
    <property type="entry name" value="C2"/>
    <property type="match status" value="1"/>
</dbReference>
<accession>A0AAN4ZKT1</accession>
<dbReference type="EMBL" id="BTRK01000003">
    <property type="protein sequence ID" value="GMR40841.1"/>
    <property type="molecule type" value="Genomic_DNA"/>
</dbReference>
<feature type="region of interest" description="Disordered" evidence="1">
    <location>
        <begin position="1"/>
        <end position="20"/>
    </location>
</feature>
<feature type="compositionally biased region" description="Basic residues" evidence="1">
    <location>
        <begin position="215"/>
        <end position="227"/>
    </location>
</feature>
<evidence type="ECO:0000256" key="1">
    <source>
        <dbReference type="SAM" id="MobiDB-lite"/>
    </source>
</evidence>
<feature type="compositionally biased region" description="Low complexity" evidence="1">
    <location>
        <begin position="292"/>
        <end position="310"/>
    </location>
</feature>
<dbReference type="InterPro" id="IPR035892">
    <property type="entry name" value="C2_domain_sf"/>
</dbReference>
<evidence type="ECO:0000313" key="4">
    <source>
        <dbReference type="Proteomes" id="UP001328107"/>
    </source>
</evidence>
<feature type="non-terminal residue" evidence="3">
    <location>
        <position position="1"/>
    </location>
</feature>
<dbReference type="Gene3D" id="2.60.40.150">
    <property type="entry name" value="C2 domain"/>
    <property type="match status" value="1"/>
</dbReference>
<keyword evidence="4" id="KW-1185">Reference proteome</keyword>
<feature type="compositionally biased region" description="Acidic residues" evidence="1">
    <location>
        <begin position="245"/>
        <end position="255"/>
    </location>
</feature>
<organism evidence="3 4">
    <name type="scientific">Pristionchus mayeri</name>
    <dbReference type="NCBI Taxonomy" id="1317129"/>
    <lineage>
        <taxon>Eukaryota</taxon>
        <taxon>Metazoa</taxon>
        <taxon>Ecdysozoa</taxon>
        <taxon>Nematoda</taxon>
        <taxon>Chromadorea</taxon>
        <taxon>Rhabditida</taxon>
        <taxon>Rhabditina</taxon>
        <taxon>Diplogasteromorpha</taxon>
        <taxon>Diplogasteroidea</taxon>
        <taxon>Neodiplogasteridae</taxon>
        <taxon>Pristionchus</taxon>
    </lineage>
</organism>
<feature type="region of interest" description="Disordered" evidence="1">
    <location>
        <begin position="194"/>
        <end position="310"/>
    </location>
</feature>
<comment type="caution">
    <text evidence="3">The sequence shown here is derived from an EMBL/GenBank/DDBJ whole genome shotgun (WGS) entry which is preliminary data.</text>
</comment>
<feature type="domain" description="C2" evidence="2">
    <location>
        <begin position="298"/>
        <end position="421"/>
    </location>
</feature>
<reference evidence="4" key="1">
    <citation type="submission" date="2022-10" db="EMBL/GenBank/DDBJ databases">
        <title>Genome assembly of Pristionchus species.</title>
        <authorList>
            <person name="Yoshida K."/>
            <person name="Sommer R.J."/>
        </authorList>
    </citation>
    <scope>NUCLEOTIDE SEQUENCE [LARGE SCALE GENOMIC DNA]</scope>
    <source>
        <strain evidence="4">RS5460</strain>
    </source>
</reference>
<evidence type="ECO:0000259" key="2">
    <source>
        <dbReference type="PROSITE" id="PS50004"/>
    </source>
</evidence>
<name>A0AAN4ZKT1_9BILA</name>